<dbReference type="PANTHER" id="PTHR43673">
    <property type="entry name" value="NAD(P)H NITROREDUCTASE YDGI-RELATED"/>
    <property type="match status" value="1"/>
</dbReference>
<reference evidence="4 5" key="1">
    <citation type="submission" date="2020-02" db="EMBL/GenBank/DDBJ databases">
        <title>Genome assembly of a novel Clostridium senegalense strain.</title>
        <authorList>
            <person name="Gupta T.B."/>
            <person name="Jauregui R."/>
            <person name="Maclean P."/>
            <person name="Nawarathana A."/>
            <person name="Brightwell G."/>
        </authorList>
    </citation>
    <scope>NUCLEOTIDE SEQUENCE [LARGE SCALE GENOMIC DNA]</scope>
    <source>
        <strain evidence="4 5">AGRFS4</strain>
    </source>
</reference>
<evidence type="ECO:0000256" key="2">
    <source>
        <dbReference type="ARBA" id="ARBA00023002"/>
    </source>
</evidence>
<dbReference type="InterPro" id="IPR000415">
    <property type="entry name" value="Nitroreductase-like"/>
</dbReference>
<dbReference type="SUPFAM" id="SSF55469">
    <property type="entry name" value="FMN-dependent nitroreductase-like"/>
    <property type="match status" value="2"/>
</dbReference>
<dbReference type="Gene3D" id="3.40.109.10">
    <property type="entry name" value="NADH Oxidase"/>
    <property type="match status" value="1"/>
</dbReference>
<protein>
    <recommendedName>
        <fullName evidence="3">Putative nitroreductase TM1586 domain-containing protein</fullName>
    </recommendedName>
</protein>
<keyword evidence="2" id="KW-0560">Oxidoreductase</keyword>
<evidence type="ECO:0000259" key="3">
    <source>
        <dbReference type="Pfam" id="PF14512"/>
    </source>
</evidence>
<organism evidence="4 5">
    <name type="scientific">Clostridium senegalense</name>
    <dbReference type="NCBI Taxonomy" id="1465809"/>
    <lineage>
        <taxon>Bacteria</taxon>
        <taxon>Bacillati</taxon>
        <taxon>Bacillota</taxon>
        <taxon>Clostridia</taxon>
        <taxon>Eubacteriales</taxon>
        <taxon>Clostridiaceae</taxon>
        <taxon>Clostridium</taxon>
    </lineage>
</organism>
<accession>A0A6M0H218</accession>
<evidence type="ECO:0000313" key="4">
    <source>
        <dbReference type="EMBL" id="NEU04567.1"/>
    </source>
</evidence>
<sequence length="266" mass="30844">MIDLDIDYEKFNNAIYNRKSIRIYEDLKLDYEDEKFILYLENYINSLSCGIKVEVVFEKNRNRDICNDIIGAYGKIKNCNGYFTLIGDKHKNFIEDYIGYLGEYIILNCTSKGIGTCWISGNFKRTSVVENCSIKKSENIYSIILFGYENKKENTSKRERNSLETLIINKKLSEIKSRQVLDAINAARLAPSLLNRQPWRFEILENGIKIKRDRDIVKSKKLIRGKRMDIGTAIFHIIVSLGVNNIEPKIILSECEDVIAVINFKI</sequence>
<comment type="caution">
    <text evidence="4">The sequence shown here is derived from an EMBL/GenBank/DDBJ whole genome shotgun (WGS) entry which is preliminary data.</text>
</comment>
<evidence type="ECO:0000313" key="5">
    <source>
        <dbReference type="Proteomes" id="UP000481872"/>
    </source>
</evidence>
<proteinExistence type="inferred from homology"/>
<evidence type="ECO:0000256" key="1">
    <source>
        <dbReference type="ARBA" id="ARBA00007118"/>
    </source>
</evidence>
<dbReference type="InterPro" id="IPR029478">
    <property type="entry name" value="TM1586_NiRdase"/>
</dbReference>
<gene>
    <name evidence="4" type="ORF">G3M99_06770</name>
</gene>
<dbReference type="EMBL" id="JAAGPU010000009">
    <property type="protein sequence ID" value="NEU04567.1"/>
    <property type="molecule type" value="Genomic_DNA"/>
</dbReference>
<dbReference type="RefSeq" id="WP_199869619.1">
    <property type="nucleotide sequence ID" value="NZ_JAAGPU010000009.1"/>
</dbReference>
<dbReference type="Gene3D" id="3.40.109.30">
    <property type="entry name" value="putative nitroreductase (tm1586), domain 2"/>
    <property type="match status" value="1"/>
</dbReference>
<dbReference type="Pfam" id="PF14512">
    <property type="entry name" value="TM1586_NiRdase"/>
    <property type="match status" value="1"/>
</dbReference>
<dbReference type="PANTHER" id="PTHR43673:SF10">
    <property type="entry name" value="NADH DEHYDROGENASE_NAD(P)H NITROREDUCTASE XCC3605-RELATED"/>
    <property type="match status" value="1"/>
</dbReference>
<dbReference type="Proteomes" id="UP000481872">
    <property type="component" value="Unassembled WGS sequence"/>
</dbReference>
<dbReference type="GO" id="GO:0016491">
    <property type="term" value="F:oxidoreductase activity"/>
    <property type="evidence" value="ECO:0007669"/>
    <property type="project" value="UniProtKB-KW"/>
</dbReference>
<feature type="domain" description="Putative nitroreductase TM1586" evidence="3">
    <location>
        <begin position="13"/>
        <end position="239"/>
    </location>
</feature>
<name>A0A6M0H218_9CLOT</name>
<keyword evidence="5" id="KW-1185">Reference proteome</keyword>
<dbReference type="AlphaFoldDB" id="A0A6M0H218"/>
<comment type="similarity">
    <text evidence="1">Belongs to the nitroreductase family.</text>
</comment>